<dbReference type="InterPro" id="IPR002504">
    <property type="entry name" value="NADK"/>
</dbReference>
<feature type="binding site" evidence="6">
    <location>
        <begin position="182"/>
        <end position="187"/>
    </location>
    <ligand>
        <name>NAD(+)</name>
        <dbReference type="ChEBI" id="CHEBI:57540"/>
    </ligand>
</feature>
<comment type="similarity">
    <text evidence="6">Belongs to the NAD kinase family.</text>
</comment>
<evidence type="ECO:0000256" key="5">
    <source>
        <dbReference type="ARBA" id="ARBA00047925"/>
    </source>
</evidence>
<dbReference type="InterPro" id="IPR017438">
    <property type="entry name" value="ATP-NAD_kinase_N"/>
</dbReference>
<keyword evidence="8" id="KW-1185">Reference proteome</keyword>
<dbReference type="SUPFAM" id="SSF111331">
    <property type="entry name" value="NAD kinase/diacylglycerol kinase-like"/>
    <property type="match status" value="1"/>
</dbReference>
<dbReference type="HAMAP" id="MF_00361">
    <property type="entry name" value="NAD_kinase"/>
    <property type="match status" value="1"/>
</dbReference>
<reference evidence="7 8" key="1">
    <citation type="submission" date="2024-06" db="EMBL/GenBank/DDBJ databases">
        <title>Genomic Encyclopedia of Type Strains, Phase IV (KMG-IV): sequencing the most valuable type-strain genomes for metagenomic binning, comparative biology and taxonomic classification.</title>
        <authorList>
            <person name="Goeker M."/>
        </authorList>
    </citation>
    <scope>NUCLEOTIDE SEQUENCE [LARGE SCALE GENOMIC DNA]</scope>
    <source>
        <strain evidence="7 8">DSM 29492</strain>
    </source>
</reference>
<proteinExistence type="inferred from homology"/>
<keyword evidence="6" id="KW-0963">Cytoplasm</keyword>
<organism evidence="7 8">
    <name type="scientific">Blautia caecimuris</name>
    <dbReference type="NCBI Taxonomy" id="1796615"/>
    <lineage>
        <taxon>Bacteria</taxon>
        <taxon>Bacillati</taxon>
        <taxon>Bacillota</taxon>
        <taxon>Clostridia</taxon>
        <taxon>Lachnospirales</taxon>
        <taxon>Lachnospiraceae</taxon>
        <taxon>Blautia</taxon>
    </lineage>
</organism>
<evidence type="ECO:0000256" key="4">
    <source>
        <dbReference type="ARBA" id="ARBA00023027"/>
    </source>
</evidence>
<dbReference type="Pfam" id="PF01513">
    <property type="entry name" value="NAD_kinase"/>
    <property type="match status" value="1"/>
</dbReference>
<comment type="cofactor">
    <cofactor evidence="6">
        <name>a divalent metal cation</name>
        <dbReference type="ChEBI" id="CHEBI:60240"/>
    </cofactor>
</comment>
<comment type="caution">
    <text evidence="6">Lacks conserved residue(s) required for the propagation of feature annotation.</text>
</comment>
<dbReference type="Pfam" id="PF20143">
    <property type="entry name" value="NAD_kinase_C"/>
    <property type="match status" value="1"/>
</dbReference>
<protein>
    <recommendedName>
        <fullName evidence="6">NAD kinase</fullName>
        <ecNumber evidence="6">2.7.1.23</ecNumber>
    </recommendedName>
    <alternativeName>
        <fullName evidence="6">ATP-dependent NAD kinase</fullName>
    </alternativeName>
</protein>
<dbReference type="RefSeq" id="WP_022067039.1">
    <property type="nucleotide sequence ID" value="NZ_BAABXN010000001.1"/>
</dbReference>
<keyword evidence="6" id="KW-0547">Nucleotide-binding</keyword>
<comment type="caution">
    <text evidence="7">The sequence shown here is derived from an EMBL/GenBank/DDBJ whole genome shotgun (WGS) entry which is preliminary data.</text>
</comment>
<dbReference type="EMBL" id="JBEPMJ010000001">
    <property type="protein sequence ID" value="MET3748978.1"/>
    <property type="molecule type" value="Genomic_DNA"/>
</dbReference>
<dbReference type="Gene3D" id="3.40.50.10330">
    <property type="entry name" value="Probable inorganic polyphosphate/atp-NAD kinase, domain 1"/>
    <property type="match status" value="1"/>
</dbReference>
<dbReference type="EC" id="2.7.1.23" evidence="6"/>
<sequence length="286" mass="31977">MDRFYIITNDAKDRDFKLTEEIETYLTSHGKECRVQQAERRQRGKFHYTDPDLIPEGTQCILVLGGDGTLLQAARDVVHREIPLLGMNLGTLGFLAEVDKNSIYPSLDQLMADDYEIEERMMLTGSVWRDGKLIGEDVALNDIVICREGPLRVVRFKNYVNNEYLNSYNADGIIISTPTGSTGYSLSCGGPVVSPDASMTLMTPIAPHTMNTRSIIFPAEDVITVEIGEGRRQNEEKGLASFDGDTVIPMVTGDKIIIKKASVSCRILKLNHLSFVEVLRQKMRDN</sequence>
<feature type="binding site" evidence="6">
    <location>
        <position position="152"/>
    </location>
    <ligand>
        <name>NAD(+)</name>
        <dbReference type="ChEBI" id="CHEBI:57540"/>
    </ligand>
</feature>
<gene>
    <name evidence="6" type="primary">nadK</name>
    <name evidence="7" type="ORF">ABID24_000194</name>
</gene>
<feature type="binding site" evidence="6">
    <location>
        <position position="171"/>
    </location>
    <ligand>
        <name>NAD(+)</name>
        <dbReference type="ChEBI" id="CHEBI:57540"/>
    </ligand>
</feature>
<dbReference type="Gene3D" id="2.60.200.30">
    <property type="entry name" value="Probable inorganic polyphosphate/atp-NAD kinase, domain 2"/>
    <property type="match status" value="1"/>
</dbReference>
<feature type="active site" description="Proton acceptor" evidence="6">
    <location>
        <position position="67"/>
    </location>
</feature>
<dbReference type="PANTHER" id="PTHR20275">
    <property type="entry name" value="NAD KINASE"/>
    <property type="match status" value="1"/>
</dbReference>
<feature type="binding site" evidence="6">
    <location>
        <position position="206"/>
    </location>
    <ligand>
        <name>NAD(+)</name>
        <dbReference type="ChEBI" id="CHEBI:57540"/>
    </ligand>
</feature>
<comment type="catalytic activity">
    <reaction evidence="5 6">
        <text>NAD(+) + ATP = ADP + NADP(+) + H(+)</text>
        <dbReference type="Rhea" id="RHEA:18629"/>
        <dbReference type="ChEBI" id="CHEBI:15378"/>
        <dbReference type="ChEBI" id="CHEBI:30616"/>
        <dbReference type="ChEBI" id="CHEBI:57540"/>
        <dbReference type="ChEBI" id="CHEBI:58349"/>
        <dbReference type="ChEBI" id="CHEBI:456216"/>
        <dbReference type="EC" id="2.7.1.23"/>
    </reaction>
</comment>
<accession>A0ABV2M0M2</accession>
<keyword evidence="6" id="KW-0067">ATP-binding</keyword>
<comment type="subcellular location">
    <subcellularLocation>
        <location evidence="6">Cytoplasm</location>
    </subcellularLocation>
</comment>
<dbReference type="PANTHER" id="PTHR20275:SF0">
    <property type="entry name" value="NAD KINASE"/>
    <property type="match status" value="1"/>
</dbReference>
<dbReference type="GO" id="GO:0003951">
    <property type="term" value="F:NAD+ kinase activity"/>
    <property type="evidence" value="ECO:0007669"/>
    <property type="project" value="UniProtKB-EC"/>
</dbReference>
<dbReference type="InterPro" id="IPR017437">
    <property type="entry name" value="ATP-NAD_kinase_PpnK-typ_C"/>
</dbReference>
<evidence type="ECO:0000256" key="2">
    <source>
        <dbReference type="ARBA" id="ARBA00022777"/>
    </source>
</evidence>
<evidence type="ECO:0000313" key="8">
    <source>
        <dbReference type="Proteomes" id="UP001549106"/>
    </source>
</evidence>
<comment type="function">
    <text evidence="6">Involved in the regulation of the intracellular balance of NAD and NADP, and is a key enzyme in the biosynthesis of NADP. Catalyzes specifically the phosphorylation on 2'-hydroxyl of the adenosine moiety of NAD to yield NADP.</text>
</comment>
<evidence type="ECO:0000256" key="1">
    <source>
        <dbReference type="ARBA" id="ARBA00022679"/>
    </source>
</evidence>
<feature type="binding site" evidence="6">
    <location>
        <begin position="67"/>
        <end position="68"/>
    </location>
    <ligand>
        <name>NAD(+)</name>
        <dbReference type="ChEBI" id="CHEBI:57540"/>
    </ligand>
</feature>
<keyword evidence="1 6" id="KW-0808">Transferase</keyword>
<keyword evidence="2 6" id="KW-0418">Kinase</keyword>
<evidence type="ECO:0000256" key="3">
    <source>
        <dbReference type="ARBA" id="ARBA00022857"/>
    </source>
</evidence>
<dbReference type="Proteomes" id="UP001549106">
    <property type="component" value="Unassembled WGS sequence"/>
</dbReference>
<keyword evidence="3 6" id="KW-0521">NADP</keyword>
<dbReference type="InterPro" id="IPR016064">
    <property type="entry name" value="NAD/diacylglycerol_kinase_sf"/>
</dbReference>
<feature type="binding site" evidence="6">
    <location>
        <begin position="141"/>
        <end position="142"/>
    </location>
    <ligand>
        <name>NAD(+)</name>
        <dbReference type="ChEBI" id="CHEBI:57540"/>
    </ligand>
</feature>
<keyword evidence="4 6" id="KW-0520">NAD</keyword>
<name>A0ABV2M0M2_9FIRM</name>
<evidence type="ECO:0000313" key="7">
    <source>
        <dbReference type="EMBL" id="MET3748978.1"/>
    </source>
</evidence>
<evidence type="ECO:0000256" key="6">
    <source>
        <dbReference type="HAMAP-Rule" id="MF_00361"/>
    </source>
</evidence>